<protein>
    <recommendedName>
        <fullName evidence="6">GB1/RHD3-type G domain-containing protein</fullName>
    </recommendedName>
</protein>
<dbReference type="SUPFAM" id="SSF52540">
    <property type="entry name" value="P-loop containing nucleoside triphosphate hydrolases"/>
    <property type="match status" value="1"/>
</dbReference>
<dbReference type="PANTHER" id="PTHR10751">
    <property type="entry name" value="GUANYLATE BINDING PROTEIN"/>
    <property type="match status" value="1"/>
</dbReference>
<dbReference type="GO" id="GO:0003924">
    <property type="term" value="F:GTPase activity"/>
    <property type="evidence" value="ECO:0007669"/>
    <property type="project" value="InterPro"/>
</dbReference>
<sequence length="590" mass="68760">MDHTHPHGKPISILTFSDNKEVIVDNRELEKIFNHPEIQDRKVVILSLIGAFRGGKSFFLDYCLRFLYAHFPSINNPSKPTQFFFRKDNNWMGKPDEPLKGFSWRSGAKRETIGINIWSDVFLHTIDRTGEEVAIFIMDTQGLFDNDSTPTDNSRIFALGTLISSIQVLNLKQQIQEDQLQYLQFATEFAQFNAKKNGRMDGKPFQNLTFLIRDWQNFDDYEFGPNGGKKYFEEEVLKIKSSHAPELRSVREFVKNSFEEIGCCLLPYPGMDVAGSKNYDGKWSKMDQTFKNELKHVIEHLLMPEKLTLKKINSQKLAVKEVKVYIQRYLKLFQSGEIPKTPTLYQFILESNMSNLIKKCIEQYKAGIYNFDLKHEEDIPKAHKRGKYLATQMYDDEDKMGDRQQKESFKYQLNQKLEEIYEEFKNVQERRFRELNKVAERHRIQLEEERRRMEQAEREQRQKEAEFREVQARMEQERREAEEERQQKEKEWRNYQMQLEKNQNALQERLEQEERKRKESENSFGSFLGKVVKGTGLVLAAPFVAVGGTVATGTAALAGAVHSGSDGASSAANECADAIFGGYERAFKKL</sequence>
<keyword evidence="3" id="KW-0342">GTP-binding</keyword>
<dbReference type="Proteomes" id="UP001153620">
    <property type="component" value="Chromosome 4"/>
</dbReference>
<comment type="similarity">
    <text evidence="4">Belongs to the TRAFAC class dynamin-like GTPase superfamily. GB1/RHD3 GTPase family.</text>
</comment>
<accession>A0A9N9SAN7</accession>
<reference evidence="7" key="2">
    <citation type="submission" date="2022-10" db="EMBL/GenBank/DDBJ databases">
        <authorList>
            <consortium name="ENA_rothamsted_submissions"/>
            <consortium name="culmorum"/>
            <person name="King R."/>
        </authorList>
    </citation>
    <scope>NUCLEOTIDE SEQUENCE</scope>
</reference>
<dbReference type="InterPro" id="IPR036543">
    <property type="entry name" value="Guanylate-bd_C_sf"/>
</dbReference>
<evidence type="ECO:0000259" key="6">
    <source>
        <dbReference type="PROSITE" id="PS51715"/>
    </source>
</evidence>
<evidence type="ECO:0000313" key="8">
    <source>
        <dbReference type="Proteomes" id="UP001153620"/>
    </source>
</evidence>
<keyword evidence="1" id="KW-0547">Nucleotide-binding</keyword>
<feature type="region of interest" description="Disordered" evidence="5">
    <location>
        <begin position="457"/>
        <end position="485"/>
    </location>
</feature>
<keyword evidence="2" id="KW-0378">Hydrolase</keyword>
<dbReference type="InterPro" id="IPR015894">
    <property type="entry name" value="Guanylate-bd_N"/>
</dbReference>
<reference evidence="7" key="1">
    <citation type="submission" date="2022-01" db="EMBL/GenBank/DDBJ databases">
        <authorList>
            <person name="King R."/>
        </authorList>
    </citation>
    <scope>NUCLEOTIDE SEQUENCE</scope>
</reference>
<feature type="domain" description="GB1/RHD3-type G" evidence="6">
    <location>
        <begin position="40"/>
        <end position="306"/>
    </location>
</feature>
<dbReference type="Pfam" id="PF02263">
    <property type="entry name" value="GBP"/>
    <property type="match status" value="1"/>
</dbReference>
<evidence type="ECO:0000313" key="7">
    <source>
        <dbReference type="EMBL" id="CAG9811378.1"/>
    </source>
</evidence>
<name>A0A9N9SAN7_9DIPT</name>
<keyword evidence="8" id="KW-1185">Reference proteome</keyword>
<dbReference type="GO" id="GO:0005525">
    <property type="term" value="F:GTP binding"/>
    <property type="evidence" value="ECO:0007669"/>
    <property type="project" value="UniProtKB-KW"/>
</dbReference>
<dbReference type="InterPro" id="IPR030386">
    <property type="entry name" value="G_GB1_RHD3_dom"/>
</dbReference>
<organism evidence="7 8">
    <name type="scientific">Chironomus riparius</name>
    <dbReference type="NCBI Taxonomy" id="315576"/>
    <lineage>
        <taxon>Eukaryota</taxon>
        <taxon>Metazoa</taxon>
        <taxon>Ecdysozoa</taxon>
        <taxon>Arthropoda</taxon>
        <taxon>Hexapoda</taxon>
        <taxon>Insecta</taxon>
        <taxon>Pterygota</taxon>
        <taxon>Neoptera</taxon>
        <taxon>Endopterygota</taxon>
        <taxon>Diptera</taxon>
        <taxon>Nematocera</taxon>
        <taxon>Chironomoidea</taxon>
        <taxon>Chironomidae</taxon>
        <taxon>Chironominae</taxon>
        <taxon>Chironomus</taxon>
    </lineage>
</organism>
<dbReference type="InterPro" id="IPR027417">
    <property type="entry name" value="P-loop_NTPase"/>
</dbReference>
<evidence type="ECO:0000256" key="4">
    <source>
        <dbReference type="PROSITE-ProRule" id="PRU01052"/>
    </source>
</evidence>
<evidence type="ECO:0000256" key="5">
    <source>
        <dbReference type="SAM" id="MobiDB-lite"/>
    </source>
</evidence>
<gene>
    <name evidence="7" type="ORF">CHIRRI_LOCUS14187</name>
</gene>
<dbReference type="Gene3D" id="3.40.50.300">
    <property type="entry name" value="P-loop containing nucleotide triphosphate hydrolases"/>
    <property type="match status" value="1"/>
</dbReference>
<dbReference type="EMBL" id="OU895880">
    <property type="protein sequence ID" value="CAG9811378.1"/>
    <property type="molecule type" value="Genomic_DNA"/>
</dbReference>
<proteinExistence type="inferred from homology"/>
<evidence type="ECO:0000256" key="2">
    <source>
        <dbReference type="ARBA" id="ARBA00022801"/>
    </source>
</evidence>
<dbReference type="Gene3D" id="1.20.58.420">
    <property type="entry name" value="AHSP"/>
    <property type="match status" value="1"/>
</dbReference>
<dbReference type="PROSITE" id="PS51715">
    <property type="entry name" value="G_GB1_RHD3"/>
    <property type="match status" value="1"/>
</dbReference>
<dbReference type="SUPFAM" id="SSF48340">
    <property type="entry name" value="Interferon-induced guanylate-binding protein 1 (GBP1), C-terminal domain"/>
    <property type="match status" value="1"/>
</dbReference>
<evidence type="ECO:0000256" key="3">
    <source>
        <dbReference type="ARBA" id="ARBA00023134"/>
    </source>
</evidence>
<dbReference type="OrthoDB" id="7788754at2759"/>
<dbReference type="AlphaFoldDB" id="A0A9N9SAN7"/>
<evidence type="ECO:0000256" key="1">
    <source>
        <dbReference type="ARBA" id="ARBA00022741"/>
    </source>
</evidence>